<organism evidence="1 2">
    <name type="scientific">Frog virus 3</name>
    <name type="common">FV-3</name>
    <dbReference type="NCBI Taxonomy" id="10493"/>
    <lineage>
        <taxon>Viruses</taxon>
        <taxon>Varidnaviria</taxon>
        <taxon>Bamfordvirae</taxon>
        <taxon>Nucleocytoviricota</taxon>
        <taxon>Megaviricetes</taxon>
        <taxon>Pimascovirales</taxon>
        <taxon>Pimascovirales incertae sedis</taxon>
        <taxon>Iridoviridae</taxon>
        <taxon>Alphairidovirinae</taxon>
        <taxon>Ranavirus</taxon>
        <taxon>Ranavirus rana1</taxon>
    </lineage>
</organism>
<accession>A0A5B8NZW2</accession>
<evidence type="ECO:0000313" key="2">
    <source>
        <dbReference type="Proteomes" id="UP000321730"/>
    </source>
</evidence>
<organismHost>
    <name type="scientific">Oophaga pumilio</name>
    <name type="common">strawberry poison frog</name>
    <dbReference type="NCBI Taxonomy" id="51950"/>
</organismHost>
<name>A0A5B8NZW2_FRG3V</name>
<dbReference type="EMBL" id="MK959606">
    <property type="protein sequence ID" value="QDZ44623.1"/>
    <property type="molecule type" value="Genomic_DNA"/>
</dbReference>
<keyword evidence="1" id="KW-0472">Membrane</keyword>
<reference evidence="1 2" key="1">
    <citation type="journal article" date="2019" name="J. Virol.">
        <title>Frog virus 3 genomes reveal prevalent recombination between Ranavirus lineages and their origin in Canada.</title>
        <authorList>
            <person name="Vilaca S.T."/>
            <person name="Bienentreu J.F."/>
            <person name="Brunetti C.R."/>
            <person name="Lesbarreres D."/>
            <person name="Murray D.L."/>
            <person name="Kyle C.J."/>
        </authorList>
    </citation>
    <scope>NUCLEOTIDE SEQUENCE [LARGE SCALE GENOMIC DNA]</scope>
    <source>
        <strain evidence="1 2">KTC3</strain>
    </source>
</reference>
<protein>
    <submittedName>
        <fullName evidence="1">Transmembrane domain protein</fullName>
    </submittedName>
</protein>
<evidence type="ECO:0000313" key="1">
    <source>
        <dbReference type="EMBL" id="QDZ44623.1"/>
    </source>
</evidence>
<proteinExistence type="predicted"/>
<organismHost>
    <name type="scientific">Dryophytes versicolor</name>
    <name type="common">chameleon treefrog</name>
    <dbReference type="NCBI Taxonomy" id="30343"/>
</organismHost>
<keyword evidence="1" id="KW-0812">Transmembrane</keyword>
<dbReference type="Proteomes" id="UP000321730">
    <property type="component" value="Segment"/>
</dbReference>
<organismHost>
    <name type="scientific">Lithobates pipiens</name>
    <name type="common">Northern leopard frog</name>
    <name type="synonym">Rana pipiens</name>
    <dbReference type="NCBI Taxonomy" id="8404"/>
</organismHost>
<organismHost>
    <name type="scientific">Notophthalmus viridescens</name>
    <name type="common">Eastern newt</name>
    <name type="synonym">Triturus viridescens</name>
    <dbReference type="NCBI Taxonomy" id="8316"/>
</organismHost>
<organismHost>
    <name type="scientific">Lithobates sylvaticus</name>
    <name type="common">Wood frog</name>
    <name type="synonym">Rana sylvatica</name>
    <dbReference type="NCBI Taxonomy" id="45438"/>
</organismHost>
<sequence>MERSATLEMLNVHKPDARQTGDILFRILDSAGPQGQSSYTWEAKIAQVQHDMVAMINTFNQQIAGLSGTIMGRLDDRAQRRPSSDQVREIQRQVV</sequence>
<gene>
    <name evidence="1" type="ORF">065</name>
</gene>